<protein>
    <recommendedName>
        <fullName evidence="4">Tetratricopeptide repeat protein</fullName>
    </recommendedName>
</protein>
<dbReference type="RefSeq" id="WP_394836773.1">
    <property type="nucleotide sequence ID" value="NZ_CP089929.1"/>
</dbReference>
<evidence type="ECO:0008006" key="4">
    <source>
        <dbReference type="Google" id="ProtNLM"/>
    </source>
</evidence>
<sequence length="331" mass="37245">MMRRRNIGDGLCESVEGLGRKLIAAAPANPDGYYFLAGGLAGQSSSLSAAQAALESRWLATPSSSRTTTRLQDTFYLRVSSGAFDDAERTLDAWEAEAQNFSDADHRGRPAVERLLFNLELGRNAKAATLAQTYLEQSRAWTEGASIVFDIEAYRVLYWSGAIDRARFGQLRDDWLRASEHRRSGMNELKLYRWYEAFVEPVVDAEDARLAIAQRPAGMEEPDREIMQTQSLQRLGRMYLLAGQMDEAVAFLGRAVGACFYRYPFHRMWANLDYAIALRQRGDRPRAREALDTISHGWGKDPRSKTNRGAQALLKRLGPEPSRDTTLPDDK</sequence>
<feature type="region of interest" description="Disordered" evidence="1">
    <location>
        <begin position="293"/>
        <end position="331"/>
    </location>
</feature>
<name>A0ABZ2L8A4_9BACT</name>
<accession>A0ABZ2L8A4</accession>
<gene>
    <name evidence="2" type="ORF">LVJ94_07680</name>
</gene>
<proteinExistence type="predicted"/>
<dbReference type="Proteomes" id="UP001374803">
    <property type="component" value="Chromosome"/>
</dbReference>
<keyword evidence="3" id="KW-1185">Reference proteome</keyword>
<evidence type="ECO:0000313" key="3">
    <source>
        <dbReference type="Proteomes" id="UP001374803"/>
    </source>
</evidence>
<feature type="compositionally biased region" description="Basic and acidic residues" evidence="1">
    <location>
        <begin position="317"/>
        <end position="331"/>
    </location>
</feature>
<reference evidence="2" key="1">
    <citation type="submission" date="2021-12" db="EMBL/GenBank/DDBJ databases">
        <title>Discovery of the Pendulisporaceae a myxobacterial family with distinct sporulation behavior and unique specialized metabolism.</title>
        <authorList>
            <person name="Garcia R."/>
            <person name="Popoff A."/>
            <person name="Bader C.D."/>
            <person name="Loehr J."/>
            <person name="Walesch S."/>
            <person name="Walt C."/>
            <person name="Boldt J."/>
            <person name="Bunk B."/>
            <person name="Haeckl F.J.F.P.J."/>
            <person name="Gunesch A.P."/>
            <person name="Birkelbach J."/>
            <person name="Nuebel U."/>
            <person name="Pietschmann T."/>
            <person name="Bach T."/>
            <person name="Mueller R."/>
        </authorList>
    </citation>
    <scope>NUCLEOTIDE SEQUENCE</scope>
    <source>
        <strain evidence="2">MSr11367</strain>
    </source>
</reference>
<organism evidence="2 3">
    <name type="scientific">Pendulispora rubella</name>
    <dbReference type="NCBI Taxonomy" id="2741070"/>
    <lineage>
        <taxon>Bacteria</taxon>
        <taxon>Pseudomonadati</taxon>
        <taxon>Myxococcota</taxon>
        <taxon>Myxococcia</taxon>
        <taxon>Myxococcales</taxon>
        <taxon>Sorangiineae</taxon>
        <taxon>Pendulisporaceae</taxon>
        <taxon>Pendulispora</taxon>
    </lineage>
</organism>
<dbReference type="EMBL" id="CP089983">
    <property type="protein sequence ID" value="WXB07113.1"/>
    <property type="molecule type" value="Genomic_DNA"/>
</dbReference>
<evidence type="ECO:0000313" key="2">
    <source>
        <dbReference type="EMBL" id="WXB07113.1"/>
    </source>
</evidence>
<evidence type="ECO:0000256" key="1">
    <source>
        <dbReference type="SAM" id="MobiDB-lite"/>
    </source>
</evidence>